<gene>
    <name evidence="1" type="ORF">GCM10009126_10450</name>
</gene>
<keyword evidence="2" id="KW-1185">Reference proteome</keyword>
<proteinExistence type="predicted"/>
<evidence type="ECO:0000313" key="2">
    <source>
        <dbReference type="Proteomes" id="UP001500657"/>
    </source>
</evidence>
<dbReference type="EMBL" id="BAAAFO010000002">
    <property type="protein sequence ID" value="GAA0246794.1"/>
    <property type="molecule type" value="Genomic_DNA"/>
</dbReference>
<evidence type="ECO:0000313" key="1">
    <source>
        <dbReference type="EMBL" id="GAA0246794.1"/>
    </source>
</evidence>
<accession>A0ABN0UDB3</accession>
<sequence>MSSGNTSSYQQIALEFTKSLAAREYQKAYAMTSQEYRKRTTAEQLRTAFENIVPTDWGQIGPIDVGQTMSSWPGKRPDDVGWAYVSIGGDVYSEAITVVVASEGGESKIGEVEFGRP</sequence>
<comment type="caution">
    <text evidence="1">The sequence shown here is derived from an EMBL/GenBank/DDBJ whole genome shotgun (WGS) entry which is preliminary data.</text>
</comment>
<protein>
    <submittedName>
        <fullName evidence="1">Uncharacterized protein</fullName>
    </submittedName>
</protein>
<reference evidence="1 2" key="1">
    <citation type="journal article" date="2019" name="Int. J. Syst. Evol. Microbiol.">
        <title>The Global Catalogue of Microorganisms (GCM) 10K type strain sequencing project: providing services to taxonomists for standard genome sequencing and annotation.</title>
        <authorList>
            <consortium name="The Broad Institute Genomics Platform"/>
            <consortium name="The Broad Institute Genome Sequencing Center for Infectious Disease"/>
            <person name="Wu L."/>
            <person name="Ma J."/>
        </authorList>
    </citation>
    <scope>NUCLEOTIDE SEQUENCE [LARGE SCALE GENOMIC DNA]</scope>
    <source>
        <strain evidence="1 2">JCM 16242</strain>
    </source>
</reference>
<organism evidence="1 2">
    <name type="scientific">Rhodanobacter caeni</name>
    <dbReference type="NCBI Taxonomy" id="657654"/>
    <lineage>
        <taxon>Bacteria</taxon>
        <taxon>Pseudomonadati</taxon>
        <taxon>Pseudomonadota</taxon>
        <taxon>Gammaproteobacteria</taxon>
        <taxon>Lysobacterales</taxon>
        <taxon>Rhodanobacteraceae</taxon>
        <taxon>Rhodanobacter</taxon>
    </lineage>
</organism>
<name>A0ABN0UDB3_9GAMM</name>
<dbReference type="Proteomes" id="UP001500657">
    <property type="component" value="Unassembled WGS sequence"/>
</dbReference>
<dbReference type="Gene3D" id="3.10.450.590">
    <property type="match status" value="1"/>
</dbReference>